<dbReference type="Pfam" id="PF01594">
    <property type="entry name" value="AI-2E_transport"/>
    <property type="match status" value="1"/>
</dbReference>
<dbReference type="GO" id="GO:0055085">
    <property type="term" value="P:transmembrane transport"/>
    <property type="evidence" value="ECO:0007669"/>
    <property type="project" value="TreeGrafter"/>
</dbReference>
<evidence type="ECO:0000256" key="6">
    <source>
        <dbReference type="ARBA" id="ARBA00022989"/>
    </source>
</evidence>
<comment type="similarity">
    <text evidence="2">Belongs to the autoinducer-2 exporter (AI-2E) (TC 2.A.86) family.</text>
</comment>
<feature type="transmembrane region" description="Helical" evidence="8">
    <location>
        <begin position="233"/>
        <end position="258"/>
    </location>
</feature>
<evidence type="ECO:0000256" key="2">
    <source>
        <dbReference type="ARBA" id="ARBA00009773"/>
    </source>
</evidence>
<gene>
    <name evidence="9" type="ORF">MNBD_ALPHA09-10</name>
</gene>
<evidence type="ECO:0000256" key="8">
    <source>
        <dbReference type="SAM" id="Phobius"/>
    </source>
</evidence>
<evidence type="ECO:0000313" key="9">
    <source>
        <dbReference type="EMBL" id="VAW12943.1"/>
    </source>
</evidence>
<evidence type="ECO:0000256" key="4">
    <source>
        <dbReference type="ARBA" id="ARBA00022475"/>
    </source>
</evidence>
<feature type="transmembrane region" description="Helical" evidence="8">
    <location>
        <begin position="56"/>
        <end position="78"/>
    </location>
</feature>
<feature type="transmembrane region" description="Helical" evidence="8">
    <location>
        <begin position="295"/>
        <end position="314"/>
    </location>
</feature>
<evidence type="ECO:0000256" key="1">
    <source>
        <dbReference type="ARBA" id="ARBA00004651"/>
    </source>
</evidence>
<keyword evidence="7 8" id="KW-0472">Membrane</keyword>
<feature type="transmembrane region" description="Helical" evidence="8">
    <location>
        <begin position="7"/>
        <end position="36"/>
    </location>
</feature>
<sequence>MSLQKQLVFWLVALAALIAVLYLLSGILLPFVAGMALAYMLDPVADRLQKLGVSRVIATSVIVGAALAVFVAAILVLVPVIGSQLGQLAAATPEAVRAIEAELTQRLDWLRELTKDSDTTLEGYLAGMAKDAVGWLARAAGGLLSGGVALLGLLSLLIVTPVVAFYLLVDWDNIVARVDSWLPLEHRQSIRQISTDIDRAMAGFVRGQSTVCLILGAFYALGLTLAGLKFGLLIGLLAGLISFIPYVGSVTGFVAAVGMAVLQTWPNPDLAYIAIIAAIFGVGQFLEGNIISPRLVGNSVGLHPVWLMFALFAFGSLFGFVGMLLAVPLAAAIGVVLRFLLERYLHSPIYRGRPVEPSVDSGKAPPKK</sequence>
<evidence type="ECO:0000256" key="7">
    <source>
        <dbReference type="ARBA" id="ARBA00023136"/>
    </source>
</evidence>
<dbReference type="PANTHER" id="PTHR21716:SF53">
    <property type="entry name" value="PERMEASE PERM-RELATED"/>
    <property type="match status" value="1"/>
</dbReference>
<feature type="transmembrane region" description="Helical" evidence="8">
    <location>
        <begin position="208"/>
        <end position="226"/>
    </location>
</feature>
<organism evidence="9">
    <name type="scientific">hydrothermal vent metagenome</name>
    <dbReference type="NCBI Taxonomy" id="652676"/>
    <lineage>
        <taxon>unclassified sequences</taxon>
        <taxon>metagenomes</taxon>
        <taxon>ecological metagenomes</taxon>
    </lineage>
</organism>
<keyword evidence="3" id="KW-0813">Transport</keyword>
<reference evidence="9" key="1">
    <citation type="submission" date="2018-06" db="EMBL/GenBank/DDBJ databases">
        <authorList>
            <person name="Zhirakovskaya E."/>
        </authorList>
    </citation>
    <scope>NUCLEOTIDE SEQUENCE</scope>
</reference>
<keyword evidence="5 8" id="KW-0812">Transmembrane</keyword>
<feature type="transmembrane region" description="Helical" evidence="8">
    <location>
        <begin position="148"/>
        <end position="169"/>
    </location>
</feature>
<accession>A0A3B0TA42</accession>
<dbReference type="PANTHER" id="PTHR21716">
    <property type="entry name" value="TRANSMEMBRANE PROTEIN"/>
    <property type="match status" value="1"/>
</dbReference>
<keyword evidence="6 8" id="KW-1133">Transmembrane helix</keyword>
<name>A0A3B0TA42_9ZZZZ</name>
<keyword evidence="4" id="KW-1003">Cell membrane</keyword>
<protein>
    <submittedName>
        <fullName evidence="9">Permease often clustered with de novo purine synthesis</fullName>
    </submittedName>
</protein>
<feature type="transmembrane region" description="Helical" evidence="8">
    <location>
        <begin position="320"/>
        <end position="341"/>
    </location>
</feature>
<dbReference type="InterPro" id="IPR002549">
    <property type="entry name" value="AI-2E-like"/>
</dbReference>
<evidence type="ECO:0000256" key="5">
    <source>
        <dbReference type="ARBA" id="ARBA00022692"/>
    </source>
</evidence>
<dbReference type="EMBL" id="UOEM01000056">
    <property type="protein sequence ID" value="VAW12943.1"/>
    <property type="molecule type" value="Genomic_DNA"/>
</dbReference>
<feature type="transmembrane region" description="Helical" evidence="8">
    <location>
        <begin position="270"/>
        <end position="288"/>
    </location>
</feature>
<comment type="subcellular location">
    <subcellularLocation>
        <location evidence="1">Cell membrane</location>
        <topology evidence="1">Multi-pass membrane protein</topology>
    </subcellularLocation>
</comment>
<proteinExistence type="inferred from homology"/>
<dbReference type="AlphaFoldDB" id="A0A3B0TA42"/>
<evidence type="ECO:0000256" key="3">
    <source>
        <dbReference type="ARBA" id="ARBA00022448"/>
    </source>
</evidence>
<dbReference type="GO" id="GO:0005886">
    <property type="term" value="C:plasma membrane"/>
    <property type="evidence" value="ECO:0007669"/>
    <property type="project" value="UniProtKB-SubCell"/>
</dbReference>